<comment type="similarity">
    <text evidence="3 11">Belongs to the PrsA family.</text>
</comment>
<dbReference type="EMBL" id="AYZI01000003">
    <property type="protein sequence ID" value="KRM91854.1"/>
    <property type="molecule type" value="Genomic_DNA"/>
</dbReference>
<feature type="region of interest" description="Disordered" evidence="12">
    <location>
        <begin position="180"/>
        <end position="202"/>
    </location>
</feature>
<keyword evidence="8 11" id="KW-0564">Palmitate</keyword>
<dbReference type="GO" id="GO:0006457">
    <property type="term" value="P:protein folding"/>
    <property type="evidence" value="ECO:0007669"/>
    <property type="project" value="UniProtKB-UniRule"/>
</dbReference>
<evidence type="ECO:0000256" key="6">
    <source>
        <dbReference type="ARBA" id="ARBA00023110"/>
    </source>
</evidence>
<evidence type="ECO:0000256" key="10">
    <source>
        <dbReference type="ARBA" id="ARBA00023288"/>
    </source>
</evidence>
<dbReference type="SUPFAM" id="SSF54534">
    <property type="entry name" value="FKBP-like"/>
    <property type="match status" value="1"/>
</dbReference>
<dbReference type="InterPro" id="IPR000297">
    <property type="entry name" value="PPIase_PpiC"/>
</dbReference>
<keyword evidence="10 11" id="KW-0449">Lipoprotein</keyword>
<dbReference type="SUPFAM" id="SSF109998">
    <property type="entry name" value="Triger factor/SurA peptide-binding domain-like"/>
    <property type="match status" value="1"/>
</dbReference>
<keyword evidence="5 11" id="KW-0732">Signal</keyword>
<dbReference type="HAMAP" id="MF_01145">
    <property type="entry name" value="Foldase_PrsA"/>
    <property type="match status" value="1"/>
</dbReference>
<evidence type="ECO:0000256" key="11">
    <source>
        <dbReference type="HAMAP-Rule" id="MF_01145"/>
    </source>
</evidence>
<dbReference type="Proteomes" id="UP000051586">
    <property type="component" value="Unassembled WGS sequence"/>
</dbReference>
<evidence type="ECO:0000256" key="1">
    <source>
        <dbReference type="ARBA" id="ARBA00000971"/>
    </source>
</evidence>
<feature type="compositionally biased region" description="Polar residues" evidence="12">
    <location>
        <begin position="185"/>
        <end position="202"/>
    </location>
</feature>
<dbReference type="PROSITE" id="PS51257">
    <property type="entry name" value="PROKAR_LIPOPROTEIN"/>
    <property type="match status" value="1"/>
</dbReference>
<evidence type="ECO:0000256" key="12">
    <source>
        <dbReference type="SAM" id="MobiDB-lite"/>
    </source>
</evidence>
<comment type="subcellular location">
    <subcellularLocation>
        <location evidence="2 11">Cell membrane</location>
        <topology evidence="2 11">Lipid-anchor</topology>
    </subcellularLocation>
</comment>
<comment type="caution">
    <text evidence="15">The sequence shown here is derived from an EMBL/GenBank/DDBJ whole genome shotgun (WGS) entry which is preliminary data.</text>
</comment>
<feature type="chain" id="PRO_5039690971" description="Foldase protein PrsA" evidence="13">
    <location>
        <begin position="23"/>
        <end position="295"/>
    </location>
</feature>
<dbReference type="STRING" id="1423745.GCA_001311215_00015"/>
<dbReference type="InterPro" id="IPR023059">
    <property type="entry name" value="Foldase_PrsA"/>
</dbReference>
<evidence type="ECO:0000313" key="15">
    <source>
        <dbReference type="EMBL" id="KRM91854.1"/>
    </source>
</evidence>
<dbReference type="GO" id="GO:0003755">
    <property type="term" value="F:peptidyl-prolyl cis-trans isomerase activity"/>
    <property type="evidence" value="ECO:0007669"/>
    <property type="project" value="UniProtKB-UniRule"/>
</dbReference>
<keyword evidence="6 11" id="KW-0697">Rotamase</keyword>
<keyword evidence="9 11" id="KW-0413">Isomerase</keyword>
<dbReference type="Gene3D" id="1.10.4030.10">
    <property type="entry name" value="Porin chaperone SurA, peptide-binding domain"/>
    <property type="match status" value="1"/>
</dbReference>
<evidence type="ECO:0000256" key="13">
    <source>
        <dbReference type="SAM" id="SignalP"/>
    </source>
</evidence>
<keyword evidence="7 11" id="KW-0472">Membrane</keyword>
<protein>
    <recommendedName>
        <fullName evidence="11">Foldase protein PrsA</fullName>
        <ecNumber evidence="11">5.2.1.8</ecNumber>
    </recommendedName>
</protein>
<sequence>MKITRKKIALGAAGVLMSLSLAACGAGGKSVATTNGGKITQEDFYNKLKKSPQGKQQLQQMILHKVLEKQYGDKVKNSDVDKQLNQYKSQYGSQFKALLQQQGMTESTLKQSLKDQLMLKQAVMARTDFSNKQLEKQFKSFQPKVTVQTIMTKDKDTAQNAINDLNNGKKWNDVVKQYSEDESNKNNGGKTPPFDNSTQGVESSVKQAAFKLKDGDYSTEPIKTQQGYAVIKMVKHPKKGSLNDHKEEVKQQLATKRMSDSNTMHKVVSEVLKDGDVHINDNDLKDVLSGYVEKN</sequence>
<dbReference type="PANTHER" id="PTHR47245:SF1">
    <property type="entry name" value="FOLDASE PROTEIN PRSA"/>
    <property type="match status" value="1"/>
</dbReference>
<dbReference type="EC" id="5.2.1.8" evidence="11"/>
<evidence type="ECO:0000256" key="9">
    <source>
        <dbReference type="ARBA" id="ARBA00023235"/>
    </source>
</evidence>
<feature type="domain" description="PpiC" evidence="14">
    <location>
        <begin position="142"/>
        <end position="235"/>
    </location>
</feature>
<dbReference type="Gene3D" id="3.10.50.40">
    <property type="match status" value="1"/>
</dbReference>
<evidence type="ECO:0000313" key="16">
    <source>
        <dbReference type="Proteomes" id="UP000051586"/>
    </source>
</evidence>
<name>A0A0R2CJR5_9LACO</name>
<organism evidence="15 16">
    <name type="scientific">Fructilactobacillus florum DSM 22689 = JCM 16035</name>
    <dbReference type="NCBI Taxonomy" id="1423745"/>
    <lineage>
        <taxon>Bacteria</taxon>
        <taxon>Bacillati</taxon>
        <taxon>Bacillota</taxon>
        <taxon>Bacilli</taxon>
        <taxon>Lactobacillales</taxon>
        <taxon>Lactobacillaceae</taxon>
        <taxon>Fructilactobacillus</taxon>
    </lineage>
</organism>
<dbReference type="PROSITE" id="PS50198">
    <property type="entry name" value="PPIC_PPIASE_2"/>
    <property type="match status" value="1"/>
</dbReference>
<dbReference type="RefSeq" id="WP_056961524.1">
    <property type="nucleotide sequence ID" value="NZ_AYZI01000003.1"/>
</dbReference>
<keyword evidence="4 11" id="KW-1003">Cell membrane</keyword>
<accession>A0A0R2CJR5</accession>
<dbReference type="NCBIfam" id="NF003356">
    <property type="entry name" value="PRK04405.1"/>
    <property type="match status" value="1"/>
</dbReference>
<evidence type="ECO:0000256" key="3">
    <source>
        <dbReference type="ARBA" id="ARBA00006071"/>
    </source>
</evidence>
<proteinExistence type="inferred from homology"/>
<gene>
    <name evidence="11" type="primary">prsA</name>
    <name evidence="15" type="ORF">FC87_GL000679</name>
</gene>
<dbReference type="PANTHER" id="PTHR47245">
    <property type="entry name" value="PEPTIDYLPROLYL ISOMERASE"/>
    <property type="match status" value="1"/>
</dbReference>
<evidence type="ECO:0000256" key="2">
    <source>
        <dbReference type="ARBA" id="ARBA00004193"/>
    </source>
</evidence>
<dbReference type="InterPro" id="IPR046357">
    <property type="entry name" value="PPIase_dom_sf"/>
</dbReference>
<evidence type="ECO:0000256" key="8">
    <source>
        <dbReference type="ARBA" id="ARBA00023139"/>
    </source>
</evidence>
<comment type="function">
    <text evidence="11">Plays a major role in protein secretion by helping the post-translocational extracellular folding of several secreted proteins.</text>
</comment>
<comment type="catalytic activity">
    <reaction evidence="1 11">
        <text>[protein]-peptidylproline (omega=180) = [protein]-peptidylproline (omega=0)</text>
        <dbReference type="Rhea" id="RHEA:16237"/>
        <dbReference type="Rhea" id="RHEA-COMP:10747"/>
        <dbReference type="Rhea" id="RHEA-COMP:10748"/>
        <dbReference type="ChEBI" id="CHEBI:83833"/>
        <dbReference type="ChEBI" id="CHEBI:83834"/>
        <dbReference type="EC" id="5.2.1.8"/>
    </reaction>
</comment>
<evidence type="ECO:0000256" key="7">
    <source>
        <dbReference type="ARBA" id="ARBA00023136"/>
    </source>
</evidence>
<evidence type="ECO:0000256" key="5">
    <source>
        <dbReference type="ARBA" id="ARBA00022729"/>
    </source>
</evidence>
<reference evidence="15 16" key="1">
    <citation type="journal article" date="2015" name="Genome Announc.">
        <title>Expanding the biotechnology potential of lactobacilli through comparative genomics of 213 strains and associated genera.</title>
        <authorList>
            <person name="Sun Z."/>
            <person name="Harris H.M."/>
            <person name="McCann A."/>
            <person name="Guo C."/>
            <person name="Argimon S."/>
            <person name="Zhang W."/>
            <person name="Yang X."/>
            <person name="Jeffery I.B."/>
            <person name="Cooney J.C."/>
            <person name="Kagawa T.F."/>
            <person name="Liu W."/>
            <person name="Song Y."/>
            <person name="Salvetti E."/>
            <person name="Wrobel A."/>
            <person name="Rasinkangas P."/>
            <person name="Parkhill J."/>
            <person name="Rea M.C."/>
            <person name="O'Sullivan O."/>
            <person name="Ritari J."/>
            <person name="Douillard F.P."/>
            <person name="Paul Ross R."/>
            <person name="Yang R."/>
            <person name="Briner A.E."/>
            <person name="Felis G.E."/>
            <person name="de Vos W.M."/>
            <person name="Barrangou R."/>
            <person name="Klaenhammer T.R."/>
            <person name="Caufield P.W."/>
            <person name="Cui Y."/>
            <person name="Zhang H."/>
            <person name="O'Toole P.W."/>
        </authorList>
    </citation>
    <scope>NUCLEOTIDE SEQUENCE [LARGE SCALE GENOMIC DNA]</scope>
    <source>
        <strain evidence="15 16">DSM 22689</strain>
    </source>
</reference>
<dbReference type="PATRIC" id="fig|1423745.4.peg.719"/>
<dbReference type="Pfam" id="PF00639">
    <property type="entry name" value="Rotamase"/>
    <property type="match status" value="1"/>
</dbReference>
<dbReference type="InterPro" id="IPR027304">
    <property type="entry name" value="Trigger_fact/SurA_dom_sf"/>
</dbReference>
<feature type="signal peptide" evidence="13">
    <location>
        <begin position="1"/>
        <end position="22"/>
    </location>
</feature>
<evidence type="ECO:0000259" key="14">
    <source>
        <dbReference type="PROSITE" id="PS50198"/>
    </source>
</evidence>
<evidence type="ECO:0000256" key="4">
    <source>
        <dbReference type="ARBA" id="ARBA00022475"/>
    </source>
</evidence>
<dbReference type="GO" id="GO:0005886">
    <property type="term" value="C:plasma membrane"/>
    <property type="evidence" value="ECO:0007669"/>
    <property type="project" value="UniProtKB-SubCell"/>
</dbReference>
<dbReference type="AlphaFoldDB" id="A0A0R2CJR5"/>
<dbReference type="InterPro" id="IPR050245">
    <property type="entry name" value="PrsA_foldase"/>
</dbReference>